<gene>
    <name evidence="1" type="ORF">BDV96DRAFT_584922</name>
</gene>
<proteinExistence type="predicted"/>
<sequence>MEGAELVNALNFRCALSPNSGPEYKNVSSAGRLEGLLQYTLRTKLHMLLLVSRAELVSAVILDQVTTRFPQIARWYRSVIRMFRTTDDQYFVESYEEEIYEGYSRYQTTAVLRDCVQLTLELASAQLRQPISGWRDKT</sequence>
<evidence type="ECO:0000313" key="1">
    <source>
        <dbReference type="EMBL" id="KAF2109984.1"/>
    </source>
</evidence>
<evidence type="ECO:0000313" key="2">
    <source>
        <dbReference type="Proteomes" id="UP000799770"/>
    </source>
</evidence>
<dbReference type="EMBL" id="ML977340">
    <property type="protein sequence ID" value="KAF2109984.1"/>
    <property type="molecule type" value="Genomic_DNA"/>
</dbReference>
<accession>A0A6A5YTC4</accession>
<dbReference type="AlphaFoldDB" id="A0A6A5YTC4"/>
<keyword evidence="2" id="KW-1185">Reference proteome</keyword>
<organism evidence="1 2">
    <name type="scientific">Lophiotrema nucula</name>
    <dbReference type="NCBI Taxonomy" id="690887"/>
    <lineage>
        <taxon>Eukaryota</taxon>
        <taxon>Fungi</taxon>
        <taxon>Dikarya</taxon>
        <taxon>Ascomycota</taxon>
        <taxon>Pezizomycotina</taxon>
        <taxon>Dothideomycetes</taxon>
        <taxon>Pleosporomycetidae</taxon>
        <taxon>Pleosporales</taxon>
        <taxon>Lophiotremataceae</taxon>
        <taxon>Lophiotrema</taxon>
    </lineage>
</organism>
<dbReference type="Proteomes" id="UP000799770">
    <property type="component" value="Unassembled WGS sequence"/>
</dbReference>
<reference evidence="1" key="1">
    <citation type="journal article" date="2020" name="Stud. Mycol.">
        <title>101 Dothideomycetes genomes: a test case for predicting lifestyles and emergence of pathogens.</title>
        <authorList>
            <person name="Haridas S."/>
            <person name="Albert R."/>
            <person name="Binder M."/>
            <person name="Bloem J."/>
            <person name="Labutti K."/>
            <person name="Salamov A."/>
            <person name="Andreopoulos B."/>
            <person name="Baker S."/>
            <person name="Barry K."/>
            <person name="Bills G."/>
            <person name="Bluhm B."/>
            <person name="Cannon C."/>
            <person name="Castanera R."/>
            <person name="Culley D."/>
            <person name="Daum C."/>
            <person name="Ezra D."/>
            <person name="Gonzalez J."/>
            <person name="Henrissat B."/>
            <person name="Kuo A."/>
            <person name="Liang C."/>
            <person name="Lipzen A."/>
            <person name="Lutzoni F."/>
            <person name="Magnuson J."/>
            <person name="Mondo S."/>
            <person name="Nolan M."/>
            <person name="Ohm R."/>
            <person name="Pangilinan J."/>
            <person name="Park H.-J."/>
            <person name="Ramirez L."/>
            <person name="Alfaro M."/>
            <person name="Sun H."/>
            <person name="Tritt A."/>
            <person name="Yoshinaga Y."/>
            <person name="Zwiers L.-H."/>
            <person name="Turgeon B."/>
            <person name="Goodwin S."/>
            <person name="Spatafora J."/>
            <person name="Crous P."/>
            <person name="Grigoriev I."/>
        </authorList>
    </citation>
    <scope>NUCLEOTIDE SEQUENCE</scope>
    <source>
        <strain evidence="1">CBS 627.86</strain>
    </source>
</reference>
<protein>
    <submittedName>
        <fullName evidence="1">Uncharacterized protein</fullName>
    </submittedName>
</protein>
<name>A0A6A5YTC4_9PLEO</name>